<dbReference type="SUPFAM" id="SSF52540">
    <property type="entry name" value="P-loop containing nucleoside triphosphate hydrolases"/>
    <property type="match status" value="1"/>
</dbReference>
<evidence type="ECO:0000313" key="3">
    <source>
        <dbReference type="EMBL" id="RDW65283.1"/>
    </source>
</evidence>
<comment type="caution">
    <text evidence="3">The sequence shown here is derived from an EMBL/GenBank/DDBJ whole genome shotgun (WGS) entry which is preliminary data.</text>
</comment>
<evidence type="ECO:0000259" key="2">
    <source>
        <dbReference type="PROSITE" id="PS50837"/>
    </source>
</evidence>
<dbReference type="OrthoDB" id="538223at2759"/>
<keyword evidence="4" id="KW-1185">Reference proteome</keyword>
<dbReference type="Proteomes" id="UP000256328">
    <property type="component" value="Unassembled WGS sequence"/>
</dbReference>
<organism evidence="3 4">
    <name type="scientific">Coleophoma crateriformis</name>
    <dbReference type="NCBI Taxonomy" id="565419"/>
    <lineage>
        <taxon>Eukaryota</taxon>
        <taxon>Fungi</taxon>
        <taxon>Dikarya</taxon>
        <taxon>Ascomycota</taxon>
        <taxon>Pezizomycotina</taxon>
        <taxon>Leotiomycetes</taxon>
        <taxon>Helotiales</taxon>
        <taxon>Dermateaceae</taxon>
        <taxon>Coleophoma</taxon>
    </lineage>
</organism>
<dbReference type="Pfam" id="PF24883">
    <property type="entry name" value="NPHP3_N"/>
    <property type="match status" value="1"/>
</dbReference>
<name>A0A3D8QTW8_9HELO</name>
<dbReference type="PROSITE" id="PS50837">
    <property type="entry name" value="NACHT"/>
    <property type="match status" value="1"/>
</dbReference>
<keyword evidence="1" id="KW-0677">Repeat</keyword>
<evidence type="ECO:0000313" key="4">
    <source>
        <dbReference type="Proteomes" id="UP000256328"/>
    </source>
</evidence>
<gene>
    <name evidence="3" type="ORF">BP5796_09975</name>
</gene>
<dbReference type="Gene3D" id="3.40.50.300">
    <property type="entry name" value="P-loop containing nucleotide triphosphate hydrolases"/>
    <property type="match status" value="1"/>
</dbReference>
<dbReference type="InterPro" id="IPR007111">
    <property type="entry name" value="NACHT_NTPase"/>
</dbReference>
<dbReference type="AlphaFoldDB" id="A0A3D8QTW8"/>
<proteinExistence type="predicted"/>
<feature type="domain" description="NACHT" evidence="2">
    <location>
        <begin position="85"/>
        <end position="243"/>
    </location>
</feature>
<dbReference type="InterPro" id="IPR056884">
    <property type="entry name" value="NPHP3-like_N"/>
</dbReference>
<dbReference type="InterPro" id="IPR027417">
    <property type="entry name" value="P-loop_NTPase"/>
</dbReference>
<dbReference type="PANTHER" id="PTHR10039:SF14">
    <property type="entry name" value="NACHT DOMAIN-CONTAINING PROTEIN"/>
    <property type="match status" value="1"/>
</dbReference>
<protein>
    <recommendedName>
        <fullName evidence="2">NACHT domain-containing protein</fullName>
    </recommendedName>
</protein>
<dbReference type="PANTHER" id="PTHR10039">
    <property type="entry name" value="AMELOGENIN"/>
    <property type="match status" value="1"/>
</dbReference>
<reference evidence="3 4" key="1">
    <citation type="journal article" date="2018" name="IMA Fungus">
        <title>IMA Genome-F 9: Draft genome sequence of Annulohypoxylon stygium, Aspergillus mulundensis, Berkeleyomyces basicola (syn. Thielaviopsis basicola), Ceratocystis smalleyi, two Cercospora beticola strains, Coleophoma cylindrospora, Fusarium fracticaudum, Phialophora cf. hyalina, and Morchella septimelata.</title>
        <authorList>
            <person name="Wingfield B.D."/>
            <person name="Bills G.F."/>
            <person name="Dong Y."/>
            <person name="Huang W."/>
            <person name="Nel W.J."/>
            <person name="Swalarsk-Parry B.S."/>
            <person name="Vaghefi N."/>
            <person name="Wilken P.M."/>
            <person name="An Z."/>
            <person name="de Beer Z.W."/>
            <person name="De Vos L."/>
            <person name="Chen L."/>
            <person name="Duong T.A."/>
            <person name="Gao Y."/>
            <person name="Hammerbacher A."/>
            <person name="Kikkert J.R."/>
            <person name="Li Y."/>
            <person name="Li H."/>
            <person name="Li K."/>
            <person name="Li Q."/>
            <person name="Liu X."/>
            <person name="Ma X."/>
            <person name="Naidoo K."/>
            <person name="Pethybridge S.J."/>
            <person name="Sun J."/>
            <person name="Steenkamp E.T."/>
            <person name="van der Nest M.A."/>
            <person name="van Wyk S."/>
            <person name="Wingfield M.J."/>
            <person name="Xiong C."/>
            <person name="Yue Q."/>
            <person name="Zhang X."/>
        </authorList>
    </citation>
    <scope>NUCLEOTIDE SEQUENCE [LARGE SCALE GENOMIC DNA]</scope>
    <source>
        <strain evidence="3 4">BP5796</strain>
    </source>
</reference>
<accession>A0A3D8QTW8</accession>
<evidence type="ECO:0000256" key="1">
    <source>
        <dbReference type="ARBA" id="ARBA00022737"/>
    </source>
</evidence>
<sequence length="542" mass="62153">MAEESNKRQKNDFHGKYTSGGSQFIDHTRDQAILYRECLQDLHHTDPRVDKRRIEANKDRLLEGSCSWVAQDTAFQSWWAQDDPQLLWIHGDAGKGKTMMMLALYAEISRRIEQSDPEAVVVYFFCQNTDPRLNNAAAVLRGLIFHLVVQDQHTLLDLLRKALDEMEKALEGPILIHALFRILTDLSLKSRYARVYLMIDALDECASDLITLLIEITESGYHSHKIKWLVTSRNESQIQQHLSSDNRPCLSLELNSDHVSRAVRTYIDAKVTELARRKGYKRRLISMVKEYLSSKADGTFLWVSLVCKELMQVRALDAKEKLRKFPSGLVPVYERILEQLSAPGVEDPQRHLSVLRLVTIAFRPLHVNEIVPLGGLPYDPEYSEDLVESCGSFLTIRDKKVYFIHQSAAEFFKCGKGSVIFLPEESDDHLLLAYRCLQLMSSALRRNVCKLSRPDASSKDITEEQLENHLPTSIQYSVQYCIKHLYRGQASSERCRMDEAKVVNFFQSVFLLWLEASGVIQCIADIIYDITNLQVLLSVSRN</sequence>
<dbReference type="EMBL" id="PDLN01000015">
    <property type="protein sequence ID" value="RDW65283.1"/>
    <property type="molecule type" value="Genomic_DNA"/>
</dbReference>